<dbReference type="Proteomes" id="UP001642360">
    <property type="component" value="Unassembled WGS sequence"/>
</dbReference>
<comment type="similarity">
    <text evidence="1 6">Belongs to the E2F/DP family.</text>
</comment>
<feature type="region of interest" description="Disordered" evidence="7">
    <location>
        <begin position="92"/>
        <end position="112"/>
    </location>
</feature>
<dbReference type="GO" id="GO:0003677">
    <property type="term" value="F:DNA binding"/>
    <property type="evidence" value="ECO:0007669"/>
    <property type="project" value="UniProtKB-KW"/>
</dbReference>
<feature type="region of interest" description="Disordered" evidence="7">
    <location>
        <begin position="385"/>
        <end position="414"/>
    </location>
</feature>
<evidence type="ECO:0000256" key="6">
    <source>
        <dbReference type="RuleBase" id="RU003796"/>
    </source>
</evidence>
<dbReference type="GO" id="GO:0005634">
    <property type="term" value="C:nucleus"/>
    <property type="evidence" value="ECO:0007669"/>
    <property type="project" value="UniProtKB-SubCell"/>
</dbReference>
<reference evidence="9 10" key="1">
    <citation type="submission" date="2024-02" db="EMBL/GenBank/DDBJ databases">
        <authorList>
            <person name="Vignale AGUSTIN F."/>
            <person name="Sosa J E."/>
            <person name="Modenutti C."/>
        </authorList>
    </citation>
    <scope>NUCLEOTIDE SEQUENCE [LARGE SCALE GENOMIC DNA]</scope>
</reference>
<sequence>MVTSGEDLKRAISRLQLHCETQSSSTPSLVSSSYGRTNPFAFIPLSHDYYNSDARAYFLAGNANTYSVSLKVPQTNETGNCKASIGGNATIQGPRIDETVHSPPRGPTSCTVSARFSKSKVSRRTKFGTQASDAKSPDSLNQANGCRYDSSLGLLTKKFISLILQTKDGILDLNKTAYILEVQKRRIYDITNVLEGIGLIEKTTKNHIRWTGCDMLTPEKQDYQVTGLKAEVESLYAQECKLDNCIREKLELLRALERDENNRRYNLFSPDVSTRIPKCEHLFPLDILFHCLRHLFLTEKDIMSLPCFQDQTVIAIKAPHASSVEVHDLDEDLDLFVPLRRYRFTIRSSVGPIDSYILSYIHEVCSKHKGQLKVKLPDSSACNGGRNRFDSTDMSSHHQDMRMHSDTSNTMGSKVSGIQKIIPPDNGIDADYWFQTDFEVSNTDLWGVEQS</sequence>
<keyword evidence="4 6" id="KW-0804">Transcription</keyword>
<dbReference type="InterPro" id="IPR003316">
    <property type="entry name" value="E2F_WHTH_DNA-bd_dom"/>
</dbReference>
<dbReference type="InterPro" id="IPR032198">
    <property type="entry name" value="E2F_CC-MB"/>
</dbReference>
<evidence type="ECO:0000256" key="1">
    <source>
        <dbReference type="ARBA" id="ARBA00010940"/>
    </source>
</evidence>
<dbReference type="Gene3D" id="6.10.250.540">
    <property type="match status" value="1"/>
</dbReference>
<keyword evidence="10" id="KW-1185">Reference proteome</keyword>
<dbReference type="PANTHER" id="PTHR12081">
    <property type="entry name" value="TRANSCRIPTION FACTOR E2F"/>
    <property type="match status" value="1"/>
</dbReference>
<dbReference type="SUPFAM" id="SSF144074">
    <property type="entry name" value="E2F-DP heterodimerization region"/>
    <property type="match status" value="1"/>
</dbReference>
<feature type="domain" description="E2F/DP family winged-helix DNA-binding" evidence="8">
    <location>
        <begin position="147"/>
        <end position="212"/>
    </location>
</feature>
<evidence type="ECO:0000256" key="2">
    <source>
        <dbReference type="ARBA" id="ARBA00023015"/>
    </source>
</evidence>
<evidence type="ECO:0000256" key="5">
    <source>
        <dbReference type="ARBA" id="ARBA00023306"/>
    </source>
</evidence>
<dbReference type="InterPro" id="IPR036390">
    <property type="entry name" value="WH_DNA-bd_sf"/>
</dbReference>
<dbReference type="PANTHER" id="PTHR12081:SF51">
    <property type="entry name" value="TRANSCRIPTION FACTOR E2FC"/>
    <property type="match status" value="1"/>
</dbReference>
<dbReference type="Pfam" id="PF02319">
    <property type="entry name" value="WHD_E2F_TDP"/>
    <property type="match status" value="1"/>
</dbReference>
<feature type="compositionally biased region" description="Basic and acidic residues" evidence="7">
    <location>
        <begin position="387"/>
        <end position="405"/>
    </location>
</feature>
<accession>A0ABC8UDD9</accession>
<dbReference type="EMBL" id="CAUOFW020007279">
    <property type="protein sequence ID" value="CAK9178424.1"/>
    <property type="molecule type" value="Genomic_DNA"/>
</dbReference>
<comment type="subcellular location">
    <subcellularLocation>
        <location evidence="6">Nucleus</location>
    </subcellularLocation>
</comment>
<keyword evidence="2 6" id="KW-0805">Transcription regulation</keyword>
<dbReference type="InterPro" id="IPR036388">
    <property type="entry name" value="WH-like_DNA-bd_sf"/>
</dbReference>
<dbReference type="FunFam" id="1.10.10.10:FF:000008">
    <property type="entry name" value="E2F transcription factor 1"/>
    <property type="match status" value="1"/>
</dbReference>
<keyword evidence="5" id="KW-0131">Cell cycle</keyword>
<protein>
    <recommendedName>
        <fullName evidence="8">E2F/DP family winged-helix DNA-binding domain-containing protein</fullName>
    </recommendedName>
</protein>
<gene>
    <name evidence="9" type="ORF">ILEXP_LOCUS48344</name>
</gene>
<dbReference type="InterPro" id="IPR037241">
    <property type="entry name" value="E2F-DP_heterodim"/>
</dbReference>
<keyword evidence="3 6" id="KW-0238">DNA-binding</keyword>
<evidence type="ECO:0000256" key="4">
    <source>
        <dbReference type="ARBA" id="ARBA00023163"/>
    </source>
</evidence>
<dbReference type="SUPFAM" id="SSF46785">
    <property type="entry name" value="Winged helix' DNA-binding domain"/>
    <property type="match status" value="1"/>
</dbReference>
<comment type="caution">
    <text evidence="9">The sequence shown here is derived from an EMBL/GenBank/DDBJ whole genome shotgun (WGS) entry which is preliminary data.</text>
</comment>
<evidence type="ECO:0000259" key="8">
    <source>
        <dbReference type="SMART" id="SM01372"/>
    </source>
</evidence>
<name>A0ABC8UDD9_9AQUA</name>
<dbReference type="InterPro" id="IPR015633">
    <property type="entry name" value="E2F"/>
</dbReference>
<proteinExistence type="inferred from homology"/>
<dbReference type="AlphaFoldDB" id="A0ABC8UDD9"/>
<evidence type="ECO:0000256" key="3">
    <source>
        <dbReference type="ARBA" id="ARBA00023125"/>
    </source>
</evidence>
<evidence type="ECO:0000313" key="10">
    <source>
        <dbReference type="Proteomes" id="UP001642360"/>
    </source>
</evidence>
<dbReference type="Gene3D" id="1.10.10.10">
    <property type="entry name" value="Winged helix-like DNA-binding domain superfamily/Winged helix DNA-binding domain"/>
    <property type="match status" value="1"/>
</dbReference>
<organism evidence="9 10">
    <name type="scientific">Ilex paraguariensis</name>
    <name type="common">yerba mate</name>
    <dbReference type="NCBI Taxonomy" id="185542"/>
    <lineage>
        <taxon>Eukaryota</taxon>
        <taxon>Viridiplantae</taxon>
        <taxon>Streptophyta</taxon>
        <taxon>Embryophyta</taxon>
        <taxon>Tracheophyta</taxon>
        <taxon>Spermatophyta</taxon>
        <taxon>Magnoliopsida</taxon>
        <taxon>eudicotyledons</taxon>
        <taxon>Gunneridae</taxon>
        <taxon>Pentapetalae</taxon>
        <taxon>asterids</taxon>
        <taxon>campanulids</taxon>
        <taxon>Aquifoliales</taxon>
        <taxon>Aquifoliaceae</taxon>
        <taxon>Ilex</taxon>
    </lineage>
</organism>
<evidence type="ECO:0000256" key="7">
    <source>
        <dbReference type="SAM" id="MobiDB-lite"/>
    </source>
</evidence>
<evidence type="ECO:0000313" key="9">
    <source>
        <dbReference type="EMBL" id="CAK9178424.1"/>
    </source>
</evidence>
<keyword evidence="6" id="KW-0539">Nucleus</keyword>
<dbReference type="Pfam" id="PF16421">
    <property type="entry name" value="E2F_CC-MB"/>
    <property type="match status" value="1"/>
</dbReference>
<dbReference type="CDD" id="cd14660">
    <property type="entry name" value="E2F_DD"/>
    <property type="match status" value="1"/>
</dbReference>
<dbReference type="SMART" id="SM01372">
    <property type="entry name" value="E2F_TDP"/>
    <property type="match status" value="1"/>
</dbReference>